<feature type="domain" description="HTH lysR-type" evidence="6">
    <location>
        <begin position="46"/>
        <end position="103"/>
    </location>
</feature>
<dbReference type="GO" id="GO:0003700">
    <property type="term" value="F:DNA-binding transcription factor activity"/>
    <property type="evidence" value="ECO:0007669"/>
    <property type="project" value="InterPro"/>
</dbReference>
<dbReference type="SUPFAM" id="SSF46785">
    <property type="entry name" value="Winged helix' DNA-binding domain"/>
    <property type="match status" value="1"/>
</dbReference>
<dbReference type="PANTHER" id="PTHR30346">
    <property type="entry name" value="TRANSCRIPTIONAL DUAL REGULATOR HCAR-RELATED"/>
    <property type="match status" value="1"/>
</dbReference>
<dbReference type="GO" id="GO:0003677">
    <property type="term" value="F:DNA binding"/>
    <property type="evidence" value="ECO:0007669"/>
    <property type="project" value="UniProtKB-KW"/>
</dbReference>
<dbReference type="InterPro" id="IPR036390">
    <property type="entry name" value="WH_DNA-bd_sf"/>
</dbReference>
<proteinExistence type="inferred from homology"/>
<evidence type="ECO:0000256" key="5">
    <source>
        <dbReference type="ARBA" id="ARBA00023163"/>
    </source>
</evidence>
<comment type="caution">
    <text evidence="7">The sequence shown here is derived from an EMBL/GenBank/DDBJ whole genome shotgun (WGS) entry which is preliminary data.</text>
</comment>
<keyword evidence="4" id="KW-0010">Activator</keyword>
<evidence type="ECO:0000313" key="7">
    <source>
        <dbReference type="EMBL" id="TWS24087.1"/>
    </source>
</evidence>
<dbReference type="Pfam" id="PF00126">
    <property type="entry name" value="HTH_1"/>
    <property type="match status" value="1"/>
</dbReference>
<reference evidence="7 8" key="1">
    <citation type="submission" date="2019-06" db="EMBL/GenBank/DDBJ databases">
        <authorList>
            <person name="Teng J.L.L."/>
            <person name="Lee H.H."/>
            <person name="Lau S.K.P."/>
            <person name="Woo P.C.Y."/>
        </authorList>
    </citation>
    <scope>NUCLEOTIDE SEQUENCE [LARGE SCALE GENOMIC DNA]</scope>
    <source>
        <strain evidence="7 8">HKU70</strain>
    </source>
</reference>
<gene>
    <name evidence="7" type="ORF">FK268_10680</name>
</gene>
<dbReference type="Gene3D" id="1.10.10.10">
    <property type="entry name" value="Winged helix-like DNA-binding domain superfamily/Winged helix DNA-binding domain"/>
    <property type="match status" value="1"/>
</dbReference>
<comment type="similarity">
    <text evidence="1">Belongs to the LysR transcriptional regulatory family.</text>
</comment>
<evidence type="ECO:0000256" key="2">
    <source>
        <dbReference type="ARBA" id="ARBA00023015"/>
    </source>
</evidence>
<dbReference type="Proteomes" id="UP000319792">
    <property type="component" value="Unassembled WGS sequence"/>
</dbReference>
<organism evidence="7 8">
    <name type="scientific">Tsukamurella sputi</name>
    <dbReference type="NCBI Taxonomy" id="2591848"/>
    <lineage>
        <taxon>Bacteria</taxon>
        <taxon>Bacillati</taxon>
        <taxon>Actinomycetota</taxon>
        <taxon>Actinomycetes</taxon>
        <taxon>Mycobacteriales</taxon>
        <taxon>Tsukamurellaceae</taxon>
        <taxon>Tsukamurella</taxon>
    </lineage>
</organism>
<dbReference type="SUPFAM" id="SSF53850">
    <property type="entry name" value="Periplasmic binding protein-like II"/>
    <property type="match status" value="1"/>
</dbReference>
<dbReference type="FunFam" id="1.10.10.10:FF:000001">
    <property type="entry name" value="LysR family transcriptional regulator"/>
    <property type="match status" value="1"/>
</dbReference>
<accession>A0A5C5RM92</accession>
<dbReference type="EMBL" id="VIGV01000003">
    <property type="protein sequence ID" value="TWS24087.1"/>
    <property type="molecule type" value="Genomic_DNA"/>
</dbReference>
<sequence>MRSIRAVSASRICAISASTASFTPADCAGSQRRACPNRLARLRHMDLIRHLRFFVAVAEEQHFGRAADRLGITQPPVSAGLRRLEEALGVTLIDRSRRGADLTPAGRELLPRARVMVRDADRFVAEAARLGAGIGERRVALCDALGSAVSAACAAALSAGDDGAPLTLSAGASPQLARAVAEDLLDVAVVEHPVLGDGAPSGPVIALPRDFLVPEGFRSPRLRDLSALAVALPPRAANPPAADLLLDRLTARGITSAVLITETESAAHAAVAAGLAFTPVAAGDAVPAGTARRPATDFPLRVKILGRRDHPDAARLESALWRLGR</sequence>
<dbReference type="InterPro" id="IPR000847">
    <property type="entry name" value="LysR_HTH_N"/>
</dbReference>
<dbReference type="AlphaFoldDB" id="A0A5C5RM92"/>
<keyword evidence="3" id="KW-0238">DNA-binding</keyword>
<evidence type="ECO:0000313" key="8">
    <source>
        <dbReference type="Proteomes" id="UP000319792"/>
    </source>
</evidence>
<evidence type="ECO:0000256" key="1">
    <source>
        <dbReference type="ARBA" id="ARBA00009437"/>
    </source>
</evidence>
<dbReference type="PANTHER" id="PTHR30346:SF0">
    <property type="entry name" value="HCA OPERON TRANSCRIPTIONAL ACTIVATOR HCAR"/>
    <property type="match status" value="1"/>
</dbReference>
<keyword evidence="8" id="KW-1185">Reference proteome</keyword>
<keyword evidence="5" id="KW-0804">Transcription</keyword>
<protein>
    <submittedName>
        <fullName evidence="7">LysR family transcriptional regulator</fullName>
    </submittedName>
</protein>
<dbReference type="PROSITE" id="PS50931">
    <property type="entry name" value="HTH_LYSR"/>
    <property type="match status" value="1"/>
</dbReference>
<dbReference type="GO" id="GO:0032993">
    <property type="term" value="C:protein-DNA complex"/>
    <property type="evidence" value="ECO:0007669"/>
    <property type="project" value="TreeGrafter"/>
</dbReference>
<name>A0A5C5RM92_9ACTN</name>
<evidence type="ECO:0000256" key="4">
    <source>
        <dbReference type="ARBA" id="ARBA00023159"/>
    </source>
</evidence>
<reference evidence="7 8" key="2">
    <citation type="submission" date="2019-08" db="EMBL/GenBank/DDBJ databases">
        <title>Tsukamurella conjunctivitidis sp. nov., Tsukamurella assacharolytica sp. nov. and Tsukamurella sputae sp. nov. isolated from patients with conjunctivitis, bacteraemia (lymphoma) and respiratory infection (sputum) in Hong Kong.</title>
        <authorList>
            <person name="Fok K.M.N."/>
            <person name="Fong J.Y.H."/>
        </authorList>
    </citation>
    <scope>NUCLEOTIDE SEQUENCE [LARGE SCALE GENOMIC DNA]</scope>
    <source>
        <strain evidence="7 8">HKU70</strain>
    </source>
</reference>
<keyword evidence="2" id="KW-0805">Transcription regulation</keyword>
<dbReference type="PRINTS" id="PR00039">
    <property type="entry name" value="HTHLYSR"/>
</dbReference>
<evidence type="ECO:0000256" key="3">
    <source>
        <dbReference type="ARBA" id="ARBA00023125"/>
    </source>
</evidence>
<evidence type="ECO:0000259" key="6">
    <source>
        <dbReference type="PROSITE" id="PS50931"/>
    </source>
</evidence>
<dbReference type="InterPro" id="IPR036388">
    <property type="entry name" value="WH-like_DNA-bd_sf"/>
</dbReference>